<organism evidence="1 2">
    <name type="scientific">Racocetra persica</name>
    <dbReference type="NCBI Taxonomy" id="160502"/>
    <lineage>
        <taxon>Eukaryota</taxon>
        <taxon>Fungi</taxon>
        <taxon>Fungi incertae sedis</taxon>
        <taxon>Mucoromycota</taxon>
        <taxon>Glomeromycotina</taxon>
        <taxon>Glomeromycetes</taxon>
        <taxon>Diversisporales</taxon>
        <taxon>Gigasporaceae</taxon>
        <taxon>Racocetra</taxon>
    </lineage>
</organism>
<proteinExistence type="predicted"/>
<name>A0ACA9S6K3_9GLOM</name>
<comment type="caution">
    <text evidence="1">The sequence shown here is derived from an EMBL/GenBank/DDBJ whole genome shotgun (WGS) entry which is preliminary data.</text>
</comment>
<dbReference type="EMBL" id="CAJVQC010097078">
    <property type="protein sequence ID" value="CAG8829359.1"/>
    <property type="molecule type" value="Genomic_DNA"/>
</dbReference>
<protein>
    <submittedName>
        <fullName evidence="1">25624_t:CDS:1</fullName>
    </submittedName>
</protein>
<keyword evidence="2" id="KW-1185">Reference proteome</keyword>
<feature type="non-terminal residue" evidence="1">
    <location>
        <position position="75"/>
    </location>
</feature>
<reference evidence="1" key="1">
    <citation type="submission" date="2021-06" db="EMBL/GenBank/DDBJ databases">
        <authorList>
            <person name="Kallberg Y."/>
            <person name="Tangrot J."/>
            <person name="Rosling A."/>
        </authorList>
    </citation>
    <scope>NUCLEOTIDE SEQUENCE</scope>
    <source>
        <strain evidence="1">MA461A</strain>
    </source>
</reference>
<sequence>TNLTGIQPRIIDIQSYKDHKRIAIVRIARENYIAGINRCFERRLLLRVIQENGTVIPINFDHIEEIQSINYCIVN</sequence>
<accession>A0ACA9S6K3</accession>
<evidence type="ECO:0000313" key="1">
    <source>
        <dbReference type="EMBL" id="CAG8829359.1"/>
    </source>
</evidence>
<evidence type="ECO:0000313" key="2">
    <source>
        <dbReference type="Proteomes" id="UP000789920"/>
    </source>
</evidence>
<feature type="non-terminal residue" evidence="1">
    <location>
        <position position="1"/>
    </location>
</feature>
<gene>
    <name evidence="1" type="ORF">RPERSI_LOCUS27484</name>
</gene>
<dbReference type="Proteomes" id="UP000789920">
    <property type="component" value="Unassembled WGS sequence"/>
</dbReference>